<organism evidence="1 2">
    <name type="scientific">Neophaeococcomyces mojaviensis</name>
    <dbReference type="NCBI Taxonomy" id="3383035"/>
    <lineage>
        <taxon>Eukaryota</taxon>
        <taxon>Fungi</taxon>
        <taxon>Dikarya</taxon>
        <taxon>Ascomycota</taxon>
        <taxon>Pezizomycotina</taxon>
        <taxon>Eurotiomycetes</taxon>
        <taxon>Chaetothyriomycetidae</taxon>
        <taxon>Chaetothyriales</taxon>
        <taxon>Chaetothyriales incertae sedis</taxon>
        <taxon>Neophaeococcomyces</taxon>
    </lineage>
</organism>
<dbReference type="Proteomes" id="UP001172386">
    <property type="component" value="Unassembled WGS sequence"/>
</dbReference>
<proteinExistence type="predicted"/>
<keyword evidence="2" id="KW-1185">Reference proteome</keyword>
<name>A0ACC2ZTZ3_9EURO</name>
<dbReference type="EMBL" id="JAPDRQ010000283">
    <property type="protein sequence ID" value="KAJ9651090.1"/>
    <property type="molecule type" value="Genomic_DNA"/>
</dbReference>
<evidence type="ECO:0000313" key="1">
    <source>
        <dbReference type="EMBL" id="KAJ9651090.1"/>
    </source>
</evidence>
<accession>A0ACC2ZTZ3</accession>
<reference evidence="1" key="1">
    <citation type="submission" date="2022-10" db="EMBL/GenBank/DDBJ databases">
        <title>Culturing micro-colonial fungi from biological soil crusts in the Mojave desert and describing Neophaeococcomyces mojavensis, and introducing the new genera and species Taxawa tesnikishii.</title>
        <authorList>
            <person name="Kurbessoian T."/>
            <person name="Stajich J.E."/>
        </authorList>
    </citation>
    <scope>NUCLEOTIDE SEQUENCE</scope>
    <source>
        <strain evidence="1">JES_112</strain>
    </source>
</reference>
<protein>
    <submittedName>
        <fullName evidence="1">Uncharacterized protein</fullName>
    </submittedName>
</protein>
<evidence type="ECO:0000313" key="2">
    <source>
        <dbReference type="Proteomes" id="UP001172386"/>
    </source>
</evidence>
<comment type="caution">
    <text evidence="1">The sequence shown here is derived from an EMBL/GenBank/DDBJ whole genome shotgun (WGS) entry which is preliminary data.</text>
</comment>
<gene>
    <name evidence="1" type="ORF">H2198_009624</name>
</gene>
<sequence length="177" mass="19815">MSQSDEALDDDVTPISPAERINELNDIDQTLSKLPFHLSKVLGLVANQELDKANPKLDDVQEEFEQHCKAYFAKLSSVEVRLRRQVYALEEAGRIPQGTKYDERNARSMNDDQTSRRGGGGPLDISWLNARAHDSVGQGLRREVLDGAIEFLRRNGIEKKSSTDTGGEAMQVDEDEE</sequence>